<evidence type="ECO:0000313" key="3">
    <source>
        <dbReference type="Proteomes" id="UP000631114"/>
    </source>
</evidence>
<accession>A0A835LM85</accession>
<protein>
    <submittedName>
        <fullName evidence="2">Uncharacterized protein</fullName>
    </submittedName>
</protein>
<evidence type="ECO:0000256" key="1">
    <source>
        <dbReference type="SAM" id="MobiDB-lite"/>
    </source>
</evidence>
<comment type="caution">
    <text evidence="2">The sequence shown here is derived from an EMBL/GenBank/DDBJ whole genome shotgun (WGS) entry which is preliminary data.</text>
</comment>
<keyword evidence="3" id="KW-1185">Reference proteome</keyword>
<organism evidence="2 3">
    <name type="scientific">Coptis chinensis</name>
    <dbReference type="NCBI Taxonomy" id="261450"/>
    <lineage>
        <taxon>Eukaryota</taxon>
        <taxon>Viridiplantae</taxon>
        <taxon>Streptophyta</taxon>
        <taxon>Embryophyta</taxon>
        <taxon>Tracheophyta</taxon>
        <taxon>Spermatophyta</taxon>
        <taxon>Magnoliopsida</taxon>
        <taxon>Ranunculales</taxon>
        <taxon>Ranunculaceae</taxon>
        <taxon>Coptidoideae</taxon>
        <taxon>Coptis</taxon>
    </lineage>
</organism>
<sequence>MGMGKRYLLGMGGIRRGIGKYTERDVKVVQYRGVFEVFGFFPRLKQRDDNESHQVFDEVEQQDNVDRA</sequence>
<gene>
    <name evidence="2" type="ORF">IFM89_003814</name>
</gene>
<proteinExistence type="predicted"/>
<feature type="compositionally biased region" description="Acidic residues" evidence="1">
    <location>
        <begin position="57"/>
        <end position="68"/>
    </location>
</feature>
<dbReference type="Proteomes" id="UP000631114">
    <property type="component" value="Unassembled WGS sequence"/>
</dbReference>
<name>A0A835LM85_9MAGN</name>
<feature type="region of interest" description="Disordered" evidence="1">
    <location>
        <begin position="49"/>
        <end position="68"/>
    </location>
</feature>
<dbReference type="EMBL" id="JADFTS010000006">
    <property type="protein sequence ID" value="KAF9600130.1"/>
    <property type="molecule type" value="Genomic_DNA"/>
</dbReference>
<evidence type="ECO:0000313" key="2">
    <source>
        <dbReference type="EMBL" id="KAF9600130.1"/>
    </source>
</evidence>
<dbReference type="AlphaFoldDB" id="A0A835LM85"/>
<reference evidence="2 3" key="1">
    <citation type="submission" date="2020-10" db="EMBL/GenBank/DDBJ databases">
        <title>The Coptis chinensis genome and diversification of protoberbering-type alkaloids.</title>
        <authorList>
            <person name="Wang B."/>
            <person name="Shu S."/>
            <person name="Song C."/>
            <person name="Liu Y."/>
        </authorList>
    </citation>
    <scope>NUCLEOTIDE SEQUENCE [LARGE SCALE GENOMIC DNA]</scope>
    <source>
        <strain evidence="2">HL-2020</strain>
        <tissue evidence="2">Leaf</tissue>
    </source>
</reference>